<dbReference type="GO" id="GO:0005634">
    <property type="term" value="C:nucleus"/>
    <property type="evidence" value="ECO:0007669"/>
    <property type="project" value="UniProtKB-SubCell"/>
</dbReference>
<feature type="compositionally biased region" description="Basic and acidic residues" evidence="3">
    <location>
        <begin position="497"/>
        <end position="512"/>
    </location>
</feature>
<feature type="region of interest" description="Disordered" evidence="3">
    <location>
        <begin position="481"/>
        <end position="512"/>
    </location>
</feature>
<dbReference type="PANTHER" id="PTHR22812">
    <property type="entry name" value="CHROMOBOX PROTEIN"/>
    <property type="match status" value="1"/>
</dbReference>
<dbReference type="Pfam" id="PF00385">
    <property type="entry name" value="Chromo"/>
    <property type="match status" value="1"/>
</dbReference>
<dbReference type="Gene3D" id="2.40.50.40">
    <property type="match status" value="1"/>
</dbReference>
<dbReference type="AlphaFoldDB" id="A0AA85EYW5"/>
<feature type="compositionally biased region" description="Polar residues" evidence="3">
    <location>
        <begin position="481"/>
        <end position="495"/>
    </location>
</feature>
<dbReference type="WBParaSite" id="SRDH1_30280.1">
    <property type="protein sequence ID" value="SRDH1_30280.1"/>
    <property type="gene ID" value="SRDH1_30280"/>
</dbReference>
<evidence type="ECO:0000256" key="2">
    <source>
        <dbReference type="ARBA" id="ARBA00023242"/>
    </source>
</evidence>
<feature type="compositionally biased region" description="Low complexity" evidence="3">
    <location>
        <begin position="25"/>
        <end position="42"/>
    </location>
</feature>
<name>A0AA85EYW5_9TREM</name>
<dbReference type="CDD" id="cd00024">
    <property type="entry name" value="CD_CSD"/>
    <property type="match status" value="1"/>
</dbReference>
<evidence type="ECO:0000256" key="3">
    <source>
        <dbReference type="SAM" id="MobiDB-lite"/>
    </source>
</evidence>
<dbReference type="Gene3D" id="1.25.40.20">
    <property type="entry name" value="Ankyrin repeat-containing domain"/>
    <property type="match status" value="1"/>
</dbReference>
<protein>
    <recommendedName>
        <fullName evidence="4">Chromo domain-containing protein</fullName>
    </recommendedName>
</protein>
<dbReference type="InterPro" id="IPR016197">
    <property type="entry name" value="Chromo-like_dom_sf"/>
</dbReference>
<proteinExistence type="predicted"/>
<organism evidence="5 6">
    <name type="scientific">Schistosoma rodhaini</name>
    <dbReference type="NCBI Taxonomy" id="6188"/>
    <lineage>
        <taxon>Eukaryota</taxon>
        <taxon>Metazoa</taxon>
        <taxon>Spiralia</taxon>
        <taxon>Lophotrochozoa</taxon>
        <taxon>Platyhelminthes</taxon>
        <taxon>Trematoda</taxon>
        <taxon>Digenea</taxon>
        <taxon>Strigeidida</taxon>
        <taxon>Schistosomatoidea</taxon>
        <taxon>Schistosomatidae</taxon>
        <taxon>Schistosoma</taxon>
    </lineage>
</organism>
<sequence>MASVGDTQIRKQLRACRRRQRRYLSLKSSKSSNKKNSNLESSDTNSGNVYIVESILNERIIKGQKYYKVRWEGFPPEADSWEPETNLTNVLDIISEFHNGSKSKISKNLDIHKDCQTVFENSPASVPTPPATPCSVLQNSHNPLRGSSEERQLNKSVKRKHFTKSRTGGRYEYVPKHQLVASKTKYFDDIRDGKIDLCSNDLYSRVKTRKRCAAESASNSVSNESTQSRNGSLQGETELECEASMEHFSTCSPKRDPVSPSFPCFRTNESLQNFNCTFRNDEQSQPMFPIGGSEDYHPEITENLATANVSPSHQSDIISKFDSKAVQSELHPNSSKGISCNLYLCDSISKVDIGLSPVSSHPLDNKPLQAFERESTSNFSAVEQPGNFHNLYDKLYERSVSSLRTLVNIYFSLILSHISNKDEITHSEQPTDFHNELECLPHLCVYNHLTSIQTPSEFLNAINNQRWSLVATMPSGNLFPENSQAQKSSTCSFSLEKTPESRKSDNKPDLEENNRFKEDALLACITGGAGRPLVLDRLLASGLDPNKVTEPNSKWPLLALAVCLGRLHAAQALLDAGAKPNCVEPNRRQRSALGLAIAAGDFDMANMLILSGANFYEVEPGTTALNLIMKLLNAHLSAQQNPKINHRQINKSYLALAELQDKLRSMGSQFPPVPSPSPPNGLNVPSLPESHIFNALISSSMRNHSDSSQLNNINNNISKSGNALPSVDSLRRLHELIVAHHARLSMSVTNLVRTWLTRADLVQVGLVSPCQWISVRQCSASVKFSWPNELSNSKLQPSRVVAPILILVHGRIAPPACYDVWMDDDGPCVIERVCLDQTYIQRALSRMPFVTTVYPLGWNSSKPQEHEVSINFKPESISSIYSTRPTCVAIMIVAVALSQSDNKEKVSQQNGNSNAIQSSHLSIANSQLI</sequence>
<evidence type="ECO:0000256" key="1">
    <source>
        <dbReference type="ARBA" id="ARBA00004123"/>
    </source>
</evidence>
<dbReference type="InterPro" id="IPR023779">
    <property type="entry name" value="Chromodomain_CS"/>
</dbReference>
<evidence type="ECO:0000313" key="5">
    <source>
        <dbReference type="Proteomes" id="UP000050792"/>
    </source>
</evidence>
<keyword evidence="2" id="KW-0539">Nucleus</keyword>
<evidence type="ECO:0000259" key="4">
    <source>
        <dbReference type="PROSITE" id="PS50013"/>
    </source>
</evidence>
<dbReference type="SUPFAM" id="SSF48403">
    <property type="entry name" value="Ankyrin repeat"/>
    <property type="match status" value="1"/>
</dbReference>
<dbReference type="SMART" id="SM00248">
    <property type="entry name" value="ANK"/>
    <property type="match status" value="3"/>
</dbReference>
<feature type="compositionally biased region" description="Polar residues" evidence="3">
    <location>
        <begin position="226"/>
        <end position="235"/>
    </location>
</feature>
<dbReference type="SUPFAM" id="SSF54160">
    <property type="entry name" value="Chromo domain-like"/>
    <property type="match status" value="1"/>
</dbReference>
<dbReference type="Pfam" id="PF13637">
    <property type="entry name" value="Ank_4"/>
    <property type="match status" value="1"/>
</dbReference>
<comment type="subcellular location">
    <subcellularLocation>
        <location evidence="1">Nucleus</location>
    </subcellularLocation>
</comment>
<dbReference type="InterPro" id="IPR000953">
    <property type="entry name" value="Chromo/chromo_shadow_dom"/>
</dbReference>
<dbReference type="PROSITE" id="PS00598">
    <property type="entry name" value="CHROMO_1"/>
    <property type="match status" value="1"/>
</dbReference>
<dbReference type="InterPro" id="IPR023780">
    <property type="entry name" value="Chromo_domain"/>
</dbReference>
<reference evidence="5" key="1">
    <citation type="submission" date="2022-06" db="EMBL/GenBank/DDBJ databases">
        <authorList>
            <person name="Berger JAMES D."/>
            <person name="Berger JAMES D."/>
        </authorList>
    </citation>
    <scope>NUCLEOTIDE SEQUENCE [LARGE SCALE GENOMIC DNA]</scope>
</reference>
<feature type="region of interest" description="Disordered" evidence="3">
    <location>
        <begin position="213"/>
        <end position="235"/>
    </location>
</feature>
<dbReference type="InterPro" id="IPR002110">
    <property type="entry name" value="Ankyrin_rpt"/>
</dbReference>
<keyword evidence="5" id="KW-1185">Reference proteome</keyword>
<dbReference type="Proteomes" id="UP000050792">
    <property type="component" value="Unassembled WGS sequence"/>
</dbReference>
<dbReference type="InterPro" id="IPR036770">
    <property type="entry name" value="Ankyrin_rpt-contain_sf"/>
</dbReference>
<feature type="domain" description="Chromo" evidence="4">
    <location>
        <begin position="50"/>
        <end position="109"/>
    </location>
</feature>
<evidence type="ECO:0000313" key="6">
    <source>
        <dbReference type="WBParaSite" id="SRDH1_30280.1"/>
    </source>
</evidence>
<accession>A0AA85EYW5</accession>
<dbReference type="InterPro" id="IPR051219">
    <property type="entry name" value="Heterochromatin_chromo-domain"/>
</dbReference>
<feature type="compositionally biased region" description="Low complexity" evidence="3">
    <location>
        <begin position="214"/>
        <end position="225"/>
    </location>
</feature>
<dbReference type="PROSITE" id="PS50013">
    <property type="entry name" value="CHROMO_2"/>
    <property type="match status" value="1"/>
</dbReference>
<feature type="region of interest" description="Disordered" evidence="3">
    <location>
        <begin position="24"/>
        <end position="44"/>
    </location>
</feature>
<reference evidence="6" key="2">
    <citation type="submission" date="2023-11" db="UniProtKB">
        <authorList>
            <consortium name="WormBaseParasite"/>
        </authorList>
    </citation>
    <scope>IDENTIFICATION</scope>
</reference>
<dbReference type="SMART" id="SM00298">
    <property type="entry name" value="CHROMO"/>
    <property type="match status" value="1"/>
</dbReference>